<dbReference type="PANTHER" id="PTHR12286:SF5">
    <property type="entry name" value="SACCHAROPINE DEHYDROGENASE-LIKE OXIDOREDUCTASE"/>
    <property type="match status" value="1"/>
</dbReference>
<evidence type="ECO:0000313" key="3">
    <source>
        <dbReference type="EMBL" id="BFP49293.1"/>
    </source>
</evidence>
<sequence>MAAPRPYDIVLFGATGFTGGLTAEYLARTVPDGCRWALAGRDEGRLAAVRAKLAEADPRCAELPLLVADAADREALREVAASARVVVSTVGPYLRHGEPLVAACAESGTDYVDLTGEPEFVDRMYLRHHERAVATGARLVHACGFDSVPHDLGVLFTVEELLHRGGAAPRLSVEGFVRAEGTVSGGTFASAMTAFSRLRAMAQAAKARRAVEPWPKDRRVHTPVGRPHRSRAARAWAVPMPTIDPQVVSRSAAALDDYGPDFAYTHYAAVRRLPIAVGGAATVAALALAAQLPFLRRALGKLRKPGDGPSAEQRARSWFTVRFVARADDGRTVFTKVSGGDPGYQETAKMLAESALCLAYDDLPPLAGQLTTAVAMGRPLIDRLVAAGISFQVLDTPPGFGSAPTHNARTSAER</sequence>
<keyword evidence="1" id="KW-0812">Transmembrane</keyword>
<dbReference type="GO" id="GO:0005886">
    <property type="term" value="C:plasma membrane"/>
    <property type="evidence" value="ECO:0007669"/>
    <property type="project" value="TreeGrafter"/>
</dbReference>
<dbReference type="AlphaFoldDB" id="A0AB33KBP1"/>
<dbReference type="InterPro" id="IPR005097">
    <property type="entry name" value="Sacchrp_dh_NADP-bd"/>
</dbReference>
<evidence type="ECO:0000259" key="2">
    <source>
        <dbReference type="Pfam" id="PF03435"/>
    </source>
</evidence>
<accession>A0AB33KBP1</accession>
<dbReference type="SUPFAM" id="SSF51735">
    <property type="entry name" value="NAD(P)-binding Rossmann-fold domains"/>
    <property type="match status" value="1"/>
</dbReference>
<organism evidence="3">
    <name type="scientific">Kitasatospora sp. CMC57</name>
    <dbReference type="NCBI Taxonomy" id="3231513"/>
    <lineage>
        <taxon>Bacteria</taxon>
        <taxon>Bacillati</taxon>
        <taxon>Actinomycetota</taxon>
        <taxon>Actinomycetes</taxon>
        <taxon>Kitasatosporales</taxon>
        <taxon>Streptomycetaceae</taxon>
        <taxon>Kitasatospora</taxon>
    </lineage>
</organism>
<dbReference type="InterPro" id="IPR036291">
    <property type="entry name" value="NAD(P)-bd_dom_sf"/>
</dbReference>
<keyword evidence="1" id="KW-1133">Transmembrane helix</keyword>
<keyword evidence="1" id="KW-0472">Membrane</keyword>
<name>A0AB33KBP1_9ACTN</name>
<dbReference type="PANTHER" id="PTHR12286">
    <property type="entry name" value="SACCHAROPINE DEHYDROGENASE-LIKE OXIDOREDUCTASE"/>
    <property type="match status" value="1"/>
</dbReference>
<dbReference type="GO" id="GO:0009247">
    <property type="term" value="P:glycolipid biosynthetic process"/>
    <property type="evidence" value="ECO:0007669"/>
    <property type="project" value="TreeGrafter"/>
</dbReference>
<dbReference type="InterPro" id="IPR051276">
    <property type="entry name" value="Saccharopine_DH-like_oxidrdct"/>
</dbReference>
<dbReference type="Gene3D" id="3.40.50.720">
    <property type="entry name" value="NAD(P)-binding Rossmann-like Domain"/>
    <property type="match status" value="1"/>
</dbReference>
<proteinExistence type="predicted"/>
<dbReference type="Pfam" id="PF03435">
    <property type="entry name" value="Sacchrp_dh_NADP"/>
    <property type="match status" value="1"/>
</dbReference>
<evidence type="ECO:0000256" key="1">
    <source>
        <dbReference type="SAM" id="Phobius"/>
    </source>
</evidence>
<dbReference type="RefSeq" id="WP_407991419.1">
    <property type="nucleotide sequence ID" value="NZ_AP035881.2"/>
</dbReference>
<gene>
    <name evidence="3" type="ORF">KCMC57_56610</name>
</gene>
<protein>
    <submittedName>
        <fullName evidence="3">Saccharopine dehydrogenase NADP-binding domain-containing protein</fullName>
    </submittedName>
</protein>
<dbReference type="EMBL" id="AP035881">
    <property type="protein sequence ID" value="BFP49293.1"/>
    <property type="molecule type" value="Genomic_DNA"/>
</dbReference>
<feature type="domain" description="Saccharopine dehydrogenase NADP binding" evidence="2">
    <location>
        <begin position="9"/>
        <end position="137"/>
    </location>
</feature>
<reference evidence="3" key="1">
    <citation type="submission" date="2024-07" db="EMBL/GenBank/DDBJ databases">
        <title>Complete genome sequences of cellulolytic bacteria, Kitasatospora sp. CMC57 and Streptomyces sp. CMC78, isolated from Japanese agricultural soil.</title>
        <authorList>
            <person name="Hashimoto T."/>
            <person name="Ito M."/>
            <person name="Iwamoto M."/>
            <person name="Fukahori D."/>
            <person name="Shoda T."/>
            <person name="Sakoda M."/>
            <person name="Morohoshi T."/>
            <person name="Mitsuboshi M."/>
            <person name="Nishizawa T."/>
        </authorList>
    </citation>
    <scope>NUCLEOTIDE SEQUENCE</scope>
    <source>
        <strain evidence="3">CMC57</strain>
    </source>
</reference>
<feature type="transmembrane region" description="Helical" evidence="1">
    <location>
        <begin position="273"/>
        <end position="295"/>
    </location>
</feature>